<sequence>MKRIVFILIFGLWCLDTLGQEFQAFSPIHEKVIPPSPDVAAMAKVHDIPMNYNTGSPNIAFPLLELKTYGYSLPVSINYNSTGNRVDDIASRVGLGWSLEMGGTISRVTKGKPDESANGYFNEYPYWLQNIKNSSITQFPAWEDPVYQYLGRIVYGEYDLQPDVFSFHFPGYSGKIIFNPETMEPVFFPYEEIMVLSHPFQSGVDEWRFKTPDGIIYVFGVNGVEFTQDNYNQNYPSAWHLTQITTPVGGAINFLYEDEASSTNEGVIVDQVTTHMYSKYAPFDDPCYTPNFPSTLSDLAIYYKKRLVKIMNNQNDFISISYDDDRSDLLTGVTPSRLDKISELRLDLSNSQKDKIVNFTYGYIGDCSQPGKCRLVLSSILKNWESKSTDFAYNDLEVPDYRSFGKDHWGYYNSFNSNTNLVPALPSMYNSDYGASMSNANRNTVPSSSLFGMISSITYPTGGKQIFEFESHKIDGNVGVDFPNNLEWNVYSAIAFGDSQLHGPMSILENDIKNQILNDDYQLTGIPNIRASRITLLQSSQAKLNFSVTDINGGPIPPQGFPTTARLYAYPINDIDTYIEIGATITLVPPGDYVLVSMASQVSSNIKVTANLSVLEPVSTNIESFVGGARVKKITTLDIDGTETSTKEFMYRRDVISVLNGPILGNEYNFSGLDNSGVLFKNPSYFKMNLCDNIMMSAYNTNEYGRYDGYHIGYDEVTVITSGLTNGISIYKYLNSLNTYTRGQLKEEIHYRYEGTITPRYRLVQKKINKYSTSEGDYYFVKSVPEVKIEVVNVEKLCFGFQLCGYIYYYSEDIPSYYTSFWHHLSETTIEDYSYTSTQTNTISRTKNFFHEKAEEQEHTGLTLVIESGPNGEKIGTSIKYLRDVEQNPVNLNNISLEKRFIIRNNTSYLKKARKIEYDIDGHLPIATYIFETTNEVQDTEEIPSNMFSVDQQFTVYGDKGSLREYISRDGVINTLIHQLDNQGVMAHVINASASSTAFTNFESSDKGQFTYTGATATSYYRTGARSYYSTSPISKGQLPEGTYTVSAWARTGSGSGTVTVNGSSKSV</sequence>
<protein>
    <recommendedName>
        <fullName evidence="3">YD repeat-containing protein</fullName>
    </recommendedName>
</protein>
<organism evidence="1 2">
    <name type="scientific">Shiella aurantiaca</name>
    <dbReference type="NCBI Taxonomy" id="3058365"/>
    <lineage>
        <taxon>Bacteria</taxon>
        <taxon>Pseudomonadati</taxon>
        <taxon>Bacteroidota</taxon>
        <taxon>Cytophagia</taxon>
        <taxon>Cytophagales</taxon>
        <taxon>Shiellaceae</taxon>
        <taxon>Shiella</taxon>
    </lineage>
</organism>
<dbReference type="Proteomes" id="UP001168552">
    <property type="component" value="Unassembled WGS sequence"/>
</dbReference>
<keyword evidence="2" id="KW-1185">Reference proteome</keyword>
<name>A0ABT8F5E1_9BACT</name>
<evidence type="ECO:0000313" key="2">
    <source>
        <dbReference type="Proteomes" id="UP001168552"/>
    </source>
</evidence>
<proteinExistence type="predicted"/>
<dbReference type="RefSeq" id="WP_320003999.1">
    <property type="nucleotide sequence ID" value="NZ_JAUHJS010000003.1"/>
</dbReference>
<dbReference type="EMBL" id="JAUHJS010000003">
    <property type="protein sequence ID" value="MDN4165474.1"/>
    <property type="molecule type" value="Genomic_DNA"/>
</dbReference>
<gene>
    <name evidence="1" type="ORF">QWY31_08180</name>
</gene>
<evidence type="ECO:0000313" key="1">
    <source>
        <dbReference type="EMBL" id="MDN4165474.1"/>
    </source>
</evidence>
<reference evidence="1" key="1">
    <citation type="submission" date="2023-06" db="EMBL/GenBank/DDBJ databases">
        <title>Cytophagales bacterium Strain LB-30, isolated from soil.</title>
        <authorList>
            <person name="Liu B."/>
        </authorList>
    </citation>
    <scope>NUCLEOTIDE SEQUENCE</scope>
    <source>
        <strain evidence="1">LB-30</strain>
    </source>
</reference>
<accession>A0ABT8F5E1</accession>
<comment type="caution">
    <text evidence="1">The sequence shown here is derived from an EMBL/GenBank/DDBJ whole genome shotgun (WGS) entry which is preliminary data.</text>
</comment>
<evidence type="ECO:0008006" key="3">
    <source>
        <dbReference type="Google" id="ProtNLM"/>
    </source>
</evidence>
<feature type="non-terminal residue" evidence="1">
    <location>
        <position position="1068"/>
    </location>
</feature>